<organism evidence="2 3">
    <name type="scientific">Dictyobacter aurantiacus</name>
    <dbReference type="NCBI Taxonomy" id="1936993"/>
    <lineage>
        <taxon>Bacteria</taxon>
        <taxon>Bacillati</taxon>
        <taxon>Chloroflexota</taxon>
        <taxon>Ktedonobacteria</taxon>
        <taxon>Ktedonobacterales</taxon>
        <taxon>Dictyobacteraceae</taxon>
        <taxon>Dictyobacter</taxon>
    </lineage>
</organism>
<dbReference type="OrthoDB" id="118834at2"/>
<gene>
    <name evidence="2" type="ORF">KDAU_12360</name>
</gene>
<dbReference type="AlphaFoldDB" id="A0A401ZAL0"/>
<dbReference type="RefSeq" id="WP_126595127.1">
    <property type="nucleotide sequence ID" value="NZ_BIFQ01000001.1"/>
</dbReference>
<dbReference type="Pfam" id="PF13924">
    <property type="entry name" value="Lipocalin_5"/>
    <property type="match status" value="1"/>
</dbReference>
<sequence>MEQIIAPADLIGTWKLASVEMRYSDGDIRYPWGTHARGHLVYSSDGYMSAVIATDDRPLFATEDILAGSLEEQARAARSYVSYGGPYELHGNEVTYHVEVSLFPNWVGQAQLRYIEMVDDRQLILRSVPILANGKQGTSYLTWHKYAPGIDS</sequence>
<evidence type="ECO:0000259" key="1">
    <source>
        <dbReference type="Pfam" id="PF13924"/>
    </source>
</evidence>
<evidence type="ECO:0000313" key="3">
    <source>
        <dbReference type="Proteomes" id="UP000287224"/>
    </source>
</evidence>
<dbReference type="EMBL" id="BIFQ01000001">
    <property type="protein sequence ID" value="GCE03907.1"/>
    <property type="molecule type" value="Genomic_DNA"/>
</dbReference>
<comment type="caution">
    <text evidence="2">The sequence shown here is derived from an EMBL/GenBank/DDBJ whole genome shotgun (WGS) entry which is preliminary data.</text>
</comment>
<proteinExistence type="predicted"/>
<name>A0A401ZAL0_9CHLR</name>
<feature type="domain" description="Lipocalin-like" evidence="1">
    <location>
        <begin position="11"/>
        <end position="145"/>
    </location>
</feature>
<protein>
    <recommendedName>
        <fullName evidence="1">Lipocalin-like domain-containing protein</fullName>
    </recommendedName>
</protein>
<keyword evidence="3" id="KW-1185">Reference proteome</keyword>
<reference evidence="3" key="1">
    <citation type="submission" date="2018-12" db="EMBL/GenBank/DDBJ databases">
        <title>Tengunoibacter tsumagoiensis gen. nov., sp. nov., Dictyobacter kobayashii sp. nov., D. alpinus sp. nov., and D. joshuensis sp. nov. and description of Dictyobacteraceae fam. nov. within the order Ktedonobacterales isolated from Tengu-no-mugimeshi.</title>
        <authorList>
            <person name="Wang C.M."/>
            <person name="Zheng Y."/>
            <person name="Sakai Y."/>
            <person name="Toyoda A."/>
            <person name="Minakuchi Y."/>
            <person name="Abe K."/>
            <person name="Yokota A."/>
            <person name="Yabe S."/>
        </authorList>
    </citation>
    <scope>NUCLEOTIDE SEQUENCE [LARGE SCALE GENOMIC DNA]</scope>
    <source>
        <strain evidence="3">S-27</strain>
    </source>
</reference>
<evidence type="ECO:0000313" key="2">
    <source>
        <dbReference type="EMBL" id="GCE03907.1"/>
    </source>
</evidence>
<dbReference type="Proteomes" id="UP000287224">
    <property type="component" value="Unassembled WGS sequence"/>
</dbReference>
<dbReference type="InterPro" id="IPR024311">
    <property type="entry name" value="Lipocalin-like"/>
</dbReference>
<accession>A0A401ZAL0</accession>